<organism evidence="1">
    <name type="scientific">Anopheles darlingi</name>
    <name type="common">Mosquito</name>
    <dbReference type="NCBI Taxonomy" id="43151"/>
    <lineage>
        <taxon>Eukaryota</taxon>
        <taxon>Metazoa</taxon>
        <taxon>Ecdysozoa</taxon>
        <taxon>Arthropoda</taxon>
        <taxon>Hexapoda</taxon>
        <taxon>Insecta</taxon>
        <taxon>Pterygota</taxon>
        <taxon>Neoptera</taxon>
        <taxon>Endopterygota</taxon>
        <taxon>Diptera</taxon>
        <taxon>Nematocera</taxon>
        <taxon>Culicoidea</taxon>
        <taxon>Culicidae</taxon>
        <taxon>Anophelinae</taxon>
        <taxon>Anopheles</taxon>
    </lineage>
</organism>
<accession>A0A2M4DNB7</accession>
<dbReference type="AlphaFoldDB" id="A0A2M4DNB7"/>
<evidence type="ECO:0000313" key="1">
    <source>
        <dbReference type="EMBL" id="MBW79060.1"/>
    </source>
</evidence>
<protein>
    <submittedName>
        <fullName evidence="1">Putative secreted protein</fullName>
    </submittedName>
</protein>
<reference evidence="1" key="1">
    <citation type="submission" date="2018-01" db="EMBL/GenBank/DDBJ databases">
        <title>An insight into the sialome of Amazonian anophelines.</title>
        <authorList>
            <person name="Ribeiro J.M."/>
            <person name="Scarpassa V."/>
            <person name="Calvo E."/>
        </authorList>
    </citation>
    <scope>NUCLEOTIDE SEQUENCE</scope>
</reference>
<sequence length="66" mass="7535">MLLLLATPCLFFTFTLAEYFVFIERIRMFHSHSPAGRRVLLRCCESIRCVRAAGMIVGNVLQKASE</sequence>
<proteinExistence type="predicted"/>
<dbReference type="EMBL" id="GGFL01014882">
    <property type="protein sequence ID" value="MBW79060.1"/>
    <property type="molecule type" value="Transcribed_RNA"/>
</dbReference>
<name>A0A2M4DNB7_ANODA</name>